<comment type="caution">
    <text evidence="1">The sequence shown here is derived from an EMBL/GenBank/DDBJ whole genome shotgun (WGS) entry which is preliminary data.</text>
</comment>
<name>A0AAV4Q8R6_CAEEX</name>
<dbReference type="EMBL" id="BPLR01005879">
    <property type="protein sequence ID" value="GIY05794.1"/>
    <property type="molecule type" value="Genomic_DNA"/>
</dbReference>
<proteinExistence type="predicted"/>
<gene>
    <name evidence="1" type="ORF">CEXT_34031</name>
</gene>
<evidence type="ECO:0000313" key="1">
    <source>
        <dbReference type="EMBL" id="GIY05794.1"/>
    </source>
</evidence>
<accession>A0AAV4Q8R6</accession>
<dbReference type="Proteomes" id="UP001054945">
    <property type="component" value="Unassembled WGS sequence"/>
</dbReference>
<organism evidence="1 2">
    <name type="scientific">Caerostris extrusa</name>
    <name type="common">Bark spider</name>
    <name type="synonym">Caerostris bankana</name>
    <dbReference type="NCBI Taxonomy" id="172846"/>
    <lineage>
        <taxon>Eukaryota</taxon>
        <taxon>Metazoa</taxon>
        <taxon>Ecdysozoa</taxon>
        <taxon>Arthropoda</taxon>
        <taxon>Chelicerata</taxon>
        <taxon>Arachnida</taxon>
        <taxon>Araneae</taxon>
        <taxon>Araneomorphae</taxon>
        <taxon>Entelegynae</taxon>
        <taxon>Araneoidea</taxon>
        <taxon>Araneidae</taxon>
        <taxon>Caerostris</taxon>
    </lineage>
</organism>
<sequence>MQMPSYEFGHPPCLSKRDLSAECHSGFIGSFDLFRTFLAIDATFINLNRQSNNSLHRTCISDGRELDKKFSSFHFIIVNARLPTNEKKLDYLIFENVNHPPMTLLDVHRYGFRKYSKQTGSSLRLEDY</sequence>
<evidence type="ECO:0000313" key="2">
    <source>
        <dbReference type="Proteomes" id="UP001054945"/>
    </source>
</evidence>
<dbReference type="AlphaFoldDB" id="A0AAV4Q8R6"/>
<reference evidence="1 2" key="1">
    <citation type="submission" date="2021-06" db="EMBL/GenBank/DDBJ databases">
        <title>Caerostris extrusa draft genome.</title>
        <authorList>
            <person name="Kono N."/>
            <person name="Arakawa K."/>
        </authorList>
    </citation>
    <scope>NUCLEOTIDE SEQUENCE [LARGE SCALE GENOMIC DNA]</scope>
</reference>
<keyword evidence="2" id="KW-1185">Reference proteome</keyword>
<protein>
    <submittedName>
        <fullName evidence="1">Uncharacterized protein</fullName>
    </submittedName>
</protein>